<dbReference type="EMBL" id="CAVMJV010000073">
    <property type="protein sequence ID" value="CAK5088653.1"/>
    <property type="molecule type" value="Genomic_DNA"/>
</dbReference>
<reference evidence="1" key="1">
    <citation type="submission" date="2023-11" db="EMBL/GenBank/DDBJ databases">
        <authorList>
            <person name="Poullet M."/>
        </authorList>
    </citation>
    <scope>NUCLEOTIDE SEQUENCE</scope>
    <source>
        <strain evidence="1">E1834</strain>
    </source>
</reference>
<proteinExistence type="predicted"/>
<protein>
    <submittedName>
        <fullName evidence="1">Uncharacterized protein</fullName>
    </submittedName>
</protein>
<sequence>MSEERLKSYSHNTQSSNLRRTKSENDVDTLPHEHRRLMSQKPLNVHSHIMPTAKLQHSKSTEESNPWHENNRKLKEGLISYPYGDAYQNFKVPRSETMLNWNDFRHGLS</sequence>
<organism evidence="1 2">
    <name type="scientific">Meloidogyne enterolobii</name>
    <name type="common">Root-knot nematode worm</name>
    <name type="synonym">Meloidogyne mayaguensis</name>
    <dbReference type="NCBI Taxonomy" id="390850"/>
    <lineage>
        <taxon>Eukaryota</taxon>
        <taxon>Metazoa</taxon>
        <taxon>Ecdysozoa</taxon>
        <taxon>Nematoda</taxon>
        <taxon>Chromadorea</taxon>
        <taxon>Rhabditida</taxon>
        <taxon>Tylenchina</taxon>
        <taxon>Tylenchomorpha</taxon>
        <taxon>Tylenchoidea</taxon>
        <taxon>Meloidogynidae</taxon>
        <taxon>Meloidogyninae</taxon>
        <taxon>Meloidogyne</taxon>
    </lineage>
</organism>
<comment type="caution">
    <text evidence="1">The sequence shown here is derived from an EMBL/GenBank/DDBJ whole genome shotgun (WGS) entry which is preliminary data.</text>
</comment>
<accession>A0ACB1ABQ0</accession>
<keyword evidence="2" id="KW-1185">Reference proteome</keyword>
<gene>
    <name evidence="1" type="ORF">MENTE1834_LOCUS36313</name>
</gene>
<name>A0ACB1ABQ0_MELEN</name>
<dbReference type="Proteomes" id="UP001497535">
    <property type="component" value="Unassembled WGS sequence"/>
</dbReference>
<evidence type="ECO:0000313" key="1">
    <source>
        <dbReference type="EMBL" id="CAK5088653.1"/>
    </source>
</evidence>
<evidence type="ECO:0000313" key="2">
    <source>
        <dbReference type="Proteomes" id="UP001497535"/>
    </source>
</evidence>